<dbReference type="Proteomes" id="UP001440612">
    <property type="component" value="Chromosome"/>
</dbReference>
<evidence type="ECO:0000313" key="6">
    <source>
        <dbReference type="EMBL" id="WZC48823.1"/>
    </source>
</evidence>
<name>A0ABZ2V3V6_9RHOB</name>
<evidence type="ECO:0000259" key="5">
    <source>
        <dbReference type="PROSITE" id="PS51007"/>
    </source>
</evidence>
<dbReference type="InterPro" id="IPR010538">
    <property type="entry name" value="DHOR"/>
</dbReference>
<evidence type="ECO:0000256" key="1">
    <source>
        <dbReference type="ARBA" id="ARBA00022617"/>
    </source>
</evidence>
<dbReference type="RefSeq" id="WP_341366936.1">
    <property type="nucleotide sequence ID" value="NZ_CP150951.2"/>
</dbReference>
<keyword evidence="1 4" id="KW-0349">Heme</keyword>
<gene>
    <name evidence="6" type="ORF">AABB29_18615</name>
</gene>
<evidence type="ECO:0000256" key="3">
    <source>
        <dbReference type="ARBA" id="ARBA00023004"/>
    </source>
</evidence>
<dbReference type="Gene3D" id="1.10.760.10">
    <property type="entry name" value="Cytochrome c-like domain"/>
    <property type="match status" value="1"/>
</dbReference>
<dbReference type="InterPro" id="IPR051395">
    <property type="entry name" value="Cytochrome_c_Peroxidase/MauG"/>
</dbReference>
<protein>
    <submittedName>
        <fullName evidence="6">Di-heme oxidoredictase family protein</fullName>
    </submittedName>
</protein>
<dbReference type="InterPro" id="IPR009056">
    <property type="entry name" value="Cyt_c-like_dom"/>
</dbReference>
<keyword evidence="3 4" id="KW-0408">Iron</keyword>
<accession>A0ABZ2V3V6</accession>
<keyword evidence="7" id="KW-1185">Reference proteome</keyword>
<dbReference type="PANTHER" id="PTHR30600:SF4">
    <property type="entry name" value="CYTOCHROME C DOMAIN-CONTAINING PROTEIN"/>
    <property type="match status" value="1"/>
</dbReference>
<dbReference type="EMBL" id="CP150951">
    <property type="protein sequence ID" value="WZC48823.1"/>
    <property type="molecule type" value="Genomic_DNA"/>
</dbReference>
<sequence>MNIIRAILFVGILVGGFIYFQSIQPDPEDTASADTPALMSAAVEAGSSDTTEPATPDAVDVAAEADEEEHALEPIDQLYLNQLVTSGQREEAFAFAFEMGDELTEASFTAEQGVGANIGEGRRFSRFPRADLNGPGEWGTHFPAREGGANATQCISCHSAPLANGAGGVAMNVVLDPAHTGDPSQYLERNTTPLFALAIPQRLAEEMSLDLYLQREGARMMACEQGSATATLVTKGVAFGTLGFTRTAEAPCSVDIDVSGLSGIDDDLVIKPFGWKGNEATLRSFTRGAAHNEMGLQGVELVGDADGDYDGVTSELTVGDLTALTIYMAALERPTSLVELADLGLTELADEDRSAIMAGQESFAAVGCTSCHVSEMVLDEPIFREPSRTPGYYDMVFPDGSAPVDHGLRQDTALAFDMRTDPPNNQVTLASGEMYHLGAVKTDTTGRGVVNWYTDFKRHDMGAALADPSSPLGIGAEMFMTRSLAGVGTTGPWLHDGRATTLHEAIMMHAGEGTQSRDAYAALSEDAQLQLVAFLENLVIHSEGEEEDH</sequence>
<evidence type="ECO:0000256" key="4">
    <source>
        <dbReference type="PROSITE-ProRule" id="PRU00433"/>
    </source>
</evidence>
<proteinExistence type="predicted"/>
<dbReference type="PROSITE" id="PS51007">
    <property type="entry name" value="CYTC"/>
    <property type="match status" value="1"/>
</dbReference>
<dbReference type="SUPFAM" id="SSF46626">
    <property type="entry name" value="Cytochrome c"/>
    <property type="match status" value="1"/>
</dbReference>
<reference evidence="7" key="1">
    <citation type="submission" date="2024-04" db="EMBL/GenBank/DDBJ databases">
        <title>Phylogenomic analyses of a clade within the roseobacter group suggest taxonomic reassignments of species of the genera Aestuariivita, Citreicella, Loktanella, Nautella, Pelagibaca, Ruegeria, Thalassobius, Thiobacimonas and Tropicibacter, and the proposal o.</title>
        <authorList>
            <person name="Jeon C.O."/>
        </authorList>
    </citation>
    <scope>NUCLEOTIDE SEQUENCE [LARGE SCALE GENOMIC DNA]</scope>
    <source>
        <strain evidence="7">BS5-3</strain>
    </source>
</reference>
<dbReference type="InterPro" id="IPR036909">
    <property type="entry name" value="Cyt_c-like_dom_sf"/>
</dbReference>
<organism evidence="6 7">
    <name type="scientific">Yoonia phaeophyticola</name>
    <dbReference type="NCBI Taxonomy" id="3137369"/>
    <lineage>
        <taxon>Bacteria</taxon>
        <taxon>Pseudomonadati</taxon>
        <taxon>Pseudomonadota</taxon>
        <taxon>Alphaproteobacteria</taxon>
        <taxon>Rhodobacterales</taxon>
        <taxon>Paracoccaceae</taxon>
        <taxon>Yoonia</taxon>
    </lineage>
</organism>
<keyword evidence="2 4" id="KW-0479">Metal-binding</keyword>
<evidence type="ECO:0000256" key="2">
    <source>
        <dbReference type="ARBA" id="ARBA00022723"/>
    </source>
</evidence>
<evidence type="ECO:0000313" key="7">
    <source>
        <dbReference type="Proteomes" id="UP001440612"/>
    </source>
</evidence>
<dbReference type="Pfam" id="PF06537">
    <property type="entry name" value="DHOR"/>
    <property type="match status" value="1"/>
</dbReference>
<dbReference type="PANTHER" id="PTHR30600">
    <property type="entry name" value="CYTOCHROME C PEROXIDASE-RELATED"/>
    <property type="match status" value="1"/>
</dbReference>
<feature type="domain" description="Cytochrome c" evidence="5">
    <location>
        <begin position="354"/>
        <end position="457"/>
    </location>
</feature>